<dbReference type="PANTHER" id="PTHR11960">
    <property type="entry name" value="EUKARYOTIC TRANSLATION INITIATION FACTOR 4E RELATED"/>
    <property type="match status" value="1"/>
</dbReference>
<evidence type="ECO:0000256" key="1">
    <source>
        <dbReference type="RuleBase" id="RU004374"/>
    </source>
</evidence>
<name>A0A9P6ANR6_9AGAM</name>
<protein>
    <recommendedName>
        <fullName evidence="5">Eukaryotic translation initiation factor 4E</fullName>
    </recommendedName>
</protein>
<dbReference type="GO" id="GO:0016281">
    <property type="term" value="C:eukaryotic translation initiation factor 4F complex"/>
    <property type="evidence" value="ECO:0007669"/>
    <property type="project" value="TreeGrafter"/>
</dbReference>
<proteinExistence type="inferred from homology"/>
<dbReference type="GO" id="GO:0000340">
    <property type="term" value="F:RNA 7-methylguanosine cap binding"/>
    <property type="evidence" value="ECO:0007669"/>
    <property type="project" value="TreeGrafter"/>
</dbReference>
<reference evidence="3" key="1">
    <citation type="journal article" date="2020" name="Nat. Commun.">
        <title>Large-scale genome sequencing of mycorrhizal fungi provides insights into the early evolution of symbiotic traits.</title>
        <authorList>
            <person name="Miyauchi S."/>
            <person name="Kiss E."/>
            <person name="Kuo A."/>
            <person name="Drula E."/>
            <person name="Kohler A."/>
            <person name="Sanchez-Garcia M."/>
            <person name="Morin E."/>
            <person name="Andreopoulos B."/>
            <person name="Barry K.W."/>
            <person name="Bonito G."/>
            <person name="Buee M."/>
            <person name="Carver A."/>
            <person name="Chen C."/>
            <person name="Cichocki N."/>
            <person name="Clum A."/>
            <person name="Culley D."/>
            <person name="Crous P.W."/>
            <person name="Fauchery L."/>
            <person name="Girlanda M."/>
            <person name="Hayes R.D."/>
            <person name="Keri Z."/>
            <person name="LaButti K."/>
            <person name="Lipzen A."/>
            <person name="Lombard V."/>
            <person name="Magnuson J."/>
            <person name="Maillard F."/>
            <person name="Murat C."/>
            <person name="Nolan M."/>
            <person name="Ohm R.A."/>
            <person name="Pangilinan J."/>
            <person name="Pereira M.F."/>
            <person name="Perotto S."/>
            <person name="Peter M."/>
            <person name="Pfister S."/>
            <person name="Riley R."/>
            <person name="Sitrit Y."/>
            <person name="Stielow J.B."/>
            <person name="Szollosi G."/>
            <person name="Zifcakova L."/>
            <person name="Stursova M."/>
            <person name="Spatafora J.W."/>
            <person name="Tedersoo L."/>
            <person name="Vaario L.M."/>
            <person name="Yamada A."/>
            <person name="Yan M."/>
            <person name="Wang P."/>
            <person name="Xu J."/>
            <person name="Bruns T."/>
            <person name="Baldrian P."/>
            <person name="Vilgalys R."/>
            <person name="Dunand C."/>
            <person name="Henrissat B."/>
            <person name="Grigoriev I.V."/>
            <person name="Hibbett D."/>
            <person name="Nagy L.G."/>
            <person name="Martin F.M."/>
        </authorList>
    </citation>
    <scope>NUCLEOTIDE SEQUENCE</scope>
    <source>
        <strain evidence="3">UP504</strain>
    </source>
</reference>
<feature type="non-terminal residue" evidence="3">
    <location>
        <position position="1"/>
    </location>
</feature>
<keyword evidence="1" id="KW-0396">Initiation factor</keyword>
<dbReference type="Gene3D" id="3.30.760.10">
    <property type="entry name" value="RNA Cap, Translation Initiation Factor Eif4e"/>
    <property type="match status" value="1"/>
</dbReference>
<comment type="caution">
    <text evidence="3">The sequence shown here is derived from an EMBL/GenBank/DDBJ whole genome shotgun (WGS) entry which is preliminary data.</text>
</comment>
<dbReference type="OrthoDB" id="590761at2759"/>
<organism evidence="3 4">
    <name type="scientific">Hydnum rufescens UP504</name>
    <dbReference type="NCBI Taxonomy" id="1448309"/>
    <lineage>
        <taxon>Eukaryota</taxon>
        <taxon>Fungi</taxon>
        <taxon>Dikarya</taxon>
        <taxon>Basidiomycota</taxon>
        <taxon>Agaricomycotina</taxon>
        <taxon>Agaricomycetes</taxon>
        <taxon>Cantharellales</taxon>
        <taxon>Hydnaceae</taxon>
        <taxon>Hydnum</taxon>
    </lineage>
</organism>
<keyword evidence="4" id="KW-1185">Reference proteome</keyword>
<evidence type="ECO:0000313" key="4">
    <source>
        <dbReference type="Proteomes" id="UP000886523"/>
    </source>
</evidence>
<evidence type="ECO:0008006" key="5">
    <source>
        <dbReference type="Google" id="ProtNLM"/>
    </source>
</evidence>
<evidence type="ECO:0000256" key="2">
    <source>
        <dbReference type="SAM" id="MobiDB-lite"/>
    </source>
</evidence>
<evidence type="ECO:0000313" key="3">
    <source>
        <dbReference type="EMBL" id="KAF9508171.1"/>
    </source>
</evidence>
<dbReference type="Proteomes" id="UP000886523">
    <property type="component" value="Unassembled WGS sequence"/>
</dbReference>
<keyword evidence="1" id="KW-0648">Protein biosynthesis</keyword>
<keyword evidence="1" id="KW-0694">RNA-binding</keyword>
<feature type="region of interest" description="Disordered" evidence="2">
    <location>
        <begin position="1"/>
        <end position="20"/>
    </location>
</feature>
<dbReference type="GO" id="GO:0003743">
    <property type="term" value="F:translation initiation factor activity"/>
    <property type="evidence" value="ECO:0007669"/>
    <property type="project" value="UniProtKB-KW"/>
</dbReference>
<dbReference type="Pfam" id="PF01652">
    <property type="entry name" value="IF4E"/>
    <property type="match status" value="1"/>
</dbReference>
<gene>
    <name evidence="3" type="ORF">BS47DRAFT_1303115</name>
</gene>
<dbReference type="SUPFAM" id="SSF55418">
    <property type="entry name" value="eIF4e-like"/>
    <property type="match status" value="1"/>
</dbReference>
<comment type="similarity">
    <text evidence="1">Belongs to the eukaryotic initiation factor 4E family.</text>
</comment>
<dbReference type="InterPro" id="IPR023398">
    <property type="entry name" value="TIF_eIF4e-like"/>
</dbReference>
<feature type="compositionally biased region" description="Gly residues" evidence="2">
    <location>
        <begin position="1"/>
        <end position="13"/>
    </location>
</feature>
<dbReference type="AlphaFoldDB" id="A0A9P6ANR6"/>
<accession>A0A9P6ANR6</accession>
<dbReference type="InterPro" id="IPR001040">
    <property type="entry name" value="TIF_eIF_4E"/>
</dbReference>
<sequence>KDGNGGNGVGNGLDGTTSTGRTVHPLRSTWVFWFRQHRLGKVHNYEEGIKKITAFSSVESFWSLWTHLTPPGMLQPTTDYLLFHSDVRRPVWEDPMNIDGGKWIVRLRKGVADRLWEDLVLGTIGDQFEESDAVCGCVLSVRMQEDILSVWHRDEKDTAAKNRIKETIRRCLNLPPSMAMEYKTNNDSLQDKSSFRTLTAERTTTS</sequence>
<dbReference type="EMBL" id="MU129064">
    <property type="protein sequence ID" value="KAF9508171.1"/>
    <property type="molecule type" value="Genomic_DNA"/>
</dbReference>
<dbReference type="PANTHER" id="PTHR11960:SF18">
    <property type="entry name" value="EUKARYOTIC TRANSLATION INITIATION FACTOR 4E HOMOLOGOUS PROTEIN, ISOFORM B"/>
    <property type="match status" value="1"/>
</dbReference>